<dbReference type="Proteomes" id="UP001165378">
    <property type="component" value="Unassembled WGS sequence"/>
</dbReference>
<comment type="caution">
    <text evidence="2">Lacks conserved residue(s) required for the propagation of feature annotation.</text>
</comment>
<evidence type="ECO:0000256" key="1">
    <source>
        <dbReference type="ARBA" id="ARBA00023098"/>
    </source>
</evidence>
<feature type="short sequence motif" description="DGA/G" evidence="2">
    <location>
        <begin position="163"/>
        <end position="165"/>
    </location>
</feature>
<evidence type="ECO:0000256" key="2">
    <source>
        <dbReference type="PROSITE-ProRule" id="PRU01161"/>
    </source>
</evidence>
<dbReference type="PROSITE" id="PS51635">
    <property type="entry name" value="PNPLA"/>
    <property type="match status" value="1"/>
</dbReference>
<keyword evidence="5" id="KW-1185">Reference proteome</keyword>
<organism evidence="4 5">
    <name type="scientific">Yinghuangia soli</name>
    <dbReference type="NCBI Taxonomy" id="2908204"/>
    <lineage>
        <taxon>Bacteria</taxon>
        <taxon>Bacillati</taxon>
        <taxon>Actinomycetota</taxon>
        <taxon>Actinomycetes</taxon>
        <taxon>Kitasatosporales</taxon>
        <taxon>Streptomycetaceae</taxon>
        <taxon>Yinghuangia</taxon>
    </lineage>
</organism>
<evidence type="ECO:0000313" key="4">
    <source>
        <dbReference type="EMBL" id="MCF2527252.1"/>
    </source>
</evidence>
<sequence length="296" mass="31120">MAIQGGAMRSIYALGAVRAMVDLGLPEQVGAVYSSSAGCVAGSVLAGQAGAERPPAVEELVDIFLDELSGGRFIDHRRWRKVVDVDLLVSVIRSRTGISVDALKSRGLRFEVAATDARTGAAEYFDLGHCASDAELFEVLRATMAIPLLYHRKVPIRTGAYIDGGISDPLPVLRCLAQQPTAVIAVSTVGVGVLGRPRVGREARMVQAAPGLSRPVRGLMLAANPLARSAEDLLLIGRCGNVPIHAVTPSDPDILTSRVETRREPLMRAEQLGYADAMASLAGISFDTGAPQGASG</sequence>
<proteinExistence type="predicted"/>
<dbReference type="InterPro" id="IPR016035">
    <property type="entry name" value="Acyl_Trfase/lysoPLipase"/>
</dbReference>
<dbReference type="EMBL" id="JAKFHA010000003">
    <property type="protein sequence ID" value="MCF2527252.1"/>
    <property type="molecule type" value="Genomic_DNA"/>
</dbReference>
<evidence type="ECO:0000259" key="3">
    <source>
        <dbReference type="PROSITE" id="PS51635"/>
    </source>
</evidence>
<gene>
    <name evidence="4" type="ORF">LZ495_08500</name>
</gene>
<dbReference type="RefSeq" id="WP_235051394.1">
    <property type="nucleotide sequence ID" value="NZ_JAKFHA010000003.1"/>
</dbReference>
<dbReference type="Pfam" id="PF01734">
    <property type="entry name" value="Patatin"/>
    <property type="match status" value="1"/>
</dbReference>
<keyword evidence="1" id="KW-0443">Lipid metabolism</keyword>
<accession>A0AA41U181</accession>
<dbReference type="GO" id="GO:0006629">
    <property type="term" value="P:lipid metabolic process"/>
    <property type="evidence" value="ECO:0007669"/>
    <property type="project" value="UniProtKB-KW"/>
</dbReference>
<feature type="domain" description="PNPLA" evidence="3">
    <location>
        <begin position="1"/>
        <end position="176"/>
    </location>
</feature>
<reference evidence="4" key="1">
    <citation type="submission" date="2022-01" db="EMBL/GenBank/DDBJ databases">
        <title>Genome-Based Taxonomic Classification of the Phylum Actinobacteria.</title>
        <authorList>
            <person name="Gao Y."/>
        </authorList>
    </citation>
    <scope>NUCLEOTIDE SEQUENCE</scope>
    <source>
        <strain evidence="4">KLBMP 8922</strain>
    </source>
</reference>
<name>A0AA41U181_9ACTN</name>
<protein>
    <submittedName>
        <fullName evidence="4">Patatin-like phospholipase family protein</fullName>
    </submittedName>
</protein>
<evidence type="ECO:0000313" key="5">
    <source>
        <dbReference type="Proteomes" id="UP001165378"/>
    </source>
</evidence>
<dbReference type="Gene3D" id="3.40.1090.10">
    <property type="entry name" value="Cytosolic phospholipase A2 catalytic domain"/>
    <property type="match status" value="2"/>
</dbReference>
<dbReference type="AlphaFoldDB" id="A0AA41U181"/>
<dbReference type="SUPFAM" id="SSF52151">
    <property type="entry name" value="FabD/lysophospholipase-like"/>
    <property type="match status" value="1"/>
</dbReference>
<comment type="caution">
    <text evidence="4">The sequence shown here is derived from an EMBL/GenBank/DDBJ whole genome shotgun (WGS) entry which is preliminary data.</text>
</comment>
<dbReference type="InterPro" id="IPR002641">
    <property type="entry name" value="PNPLA_dom"/>
</dbReference>